<dbReference type="Pfam" id="PF01565">
    <property type="entry name" value="FAD_binding_4"/>
    <property type="match status" value="1"/>
</dbReference>
<keyword evidence="1" id="KW-0285">Flavoprotein</keyword>
<evidence type="ECO:0000259" key="3">
    <source>
        <dbReference type="PROSITE" id="PS51387"/>
    </source>
</evidence>
<dbReference type="InterPro" id="IPR016170">
    <property type="entry name" value="Cytok_DH_C_sf"/>
</dbReference>
<keyword evidence="4" id="KW-0560">Oxidoreductase</keyword>
<dbReference type="EC" id="1.17.9.1" evidence="4"/>
<dbReference type="InterPro" id="IPR016167">
    <property type="entry name" value="FAD-bd_PCMH_sub1"/>
</dbReference>
<sequence length="515" mass="55077">MSAAIAPAAPDLAKLSSAQECFAALLGTEGVLDDQSGLRAFHDPFEGPRPQGHQPALVVQPANVEQVQACLRVAHERGLHVWTSSKGRNYGYGGSAPVSDGAVVINLSRMNRILDIDATHGTAVIEPGVSFADLYAALRKDDIPLMMSVPDLGWGSIIGNALEHGIGYNVMGDHASALCGMEVVLPDGSLLRTGQGALPDSPLWHRHRRGFGPAVDDLFKQSNLGIVTKAGLHLMPRPEVMATGTIRCEAEEDIVPLIAMVRRLLQSGVLQGVPMLVSSPPMATGSGEGRFTAENLRQVLRPGRWNLRFGLYGHEALVSARRSVLERETAAIPGAVIELRQYAGDAGPEDVEPRDLIAAGIPNQVLLDRLKGVFGDSFGHMDFSPVLPIDADYARRTETLLGETMARHGLIGAFGLLCFPRSMVSASLVMFDAADQARVDAARAAVRHLCDEVAKWGCAPYRAHVALVDHVQDKFAFGQNAMARFYTRLKDALDPAGLLAPGNHGIWAGGQRGAT</sequence>
<dbReference type="AlphaFoldDB" id="A0A7W6CFG2"/>
<accession>A0A7W6CFG2</accession>
<keyword evidence="5" id="KW-1185">Reference proteome</keyword>
<feature type="domain" description="FAD-binding PCMH-type" evidence="3">
    <location>
        <begin position="51"/>
        <end position="237"/>
    </location>
</feature>
<dbReference type="GO" id="GO:1903457">
    <property type="term" value="P:lactate catabolic process"/>
    <property type="evidence" value="ECO:0007669"/>
    <property type="project" value="TreeGrafter"/>
</dbReference>
<dbReference type="Proteomes" id="UP000548867">
    <property type="component" value="Unassembled WGS sequence"/>
</dbReference>
<protein>
    <submittedName>
        <fullName evidence="4">4-cresol dehydrogenase (Hydroxylating)</fullName>
        <ecNumber evidence="4">1.17.9.1</ecNumber>
    </submittedName>
</protein>
<dbReference type="Gene3D" id="1.10.45.10">
    <property type="entry name" value="Vanillyl-alcohol Oxidase, Chain A, domain 4"/>
    <property type="match status" value="1"/>
</dbReference>
<dbReference type="GO" id="GO:0071949">
    <property type="term" value="F:FAD binding"/>
    <property type="evidence" value="ECO:0007669"/>
    <property type="project" value="InterPro"/>
</dbReference>
<dbReference type="PROSITE" id="PS51387">
    <property type="entry name" value="FAD_PCMH"/>
    <property type="match status" value="1"/>
</dbReference>
<comment type="caution">
    <text evidence="4">The sequence shown here is derived from an EMBL/GenBank/DDBJ whole genome shotgun (WGS) entry which is preliminary data.</text>
</comment>
<dbReference type="Gene3D" id="3.30.43.10">
    <property type="entry name" value="Uridine Diphospho-n-acetylenolpyruvylglucosamine Reductase, domain 2"/>
    <property type="match status" value="1"/>
</dbReference>
<dbReference type="InterPro" id="IPR016166">
    <property type="entry name" value="FAD-bd_PCMH"/>
</dbReference>
<dbReference type="Gene3D" id="3.40.462.10">
    <property type="entry name" value="FAD-linked oxidases, C-terminal domain"/>
    <property type="match status" value="1"/>
</dbReference>
<dbReference type="InterPro" id="IPR016169">
    <property type="entry name" value="FAD-bd_PCMH_sub2"/>
</dbReference>
<dbReference type="InterPro" id="IPR036318">
    <property type="entry name" value="FAD-bd_PCMH-like_sf"/>
</dbReference>
<evidence type="ECO:0000256" key="1">
    <source>
        <dbReference type="ARBA" id="ARBA00022630"/>
    </source>
</evidence>
<proteinExistence type="predicted"/>
<dbReference type="SUPFAM" id="SSF55103">
    <property type="entry name" value="FAD-linked oxidases, C-terminal domain"/>
    <property type="match status" value="1"/>
</dbReference>
<evidence type="ECO:0000256" key="2">
    <source>
        <dbReference type="ARBA" id="ARBA00022827"/>
    </source>
</evidence>
<reference evidence="4 5" key="1">
    <citation type="submission" date="2020-08" db="EMBL/GenBank/DDBJ databases">
        <title>Genomic Encyclopedia of Type Strains, Phase IV (KMG-IV): sequencing the most valuable type-strain genomes for metagenomic binning, comparative biology and taxonomic classification.</title>
        <authorList>
            <person name="Goeker M."/>
        </authorList>
    </citation>
    <scope>NUCLEOTIDE SEQUENCE [LARGE SCALE GENOMIC DNA]</scope>
    <source>
        <strain evidence="4 5">DSM 27057</strain>
    </source>
</reference>
<dbReference type="EMBL" id="JACIDX010000009">
    <property type="protein sequence ID" value="MBB3955546.1"/>
    <property type="molecule type" value="Genomic_DNA"/>
</dbReference>
<keyword evidence="2" id="KW-0274">FAD</keyword>
<dbReference type="GO" id="GO:0004458">
    <property type="term" value="F:D-lactate dehydrogenase (cytochrome) activity"/>
    <property type="evidence" value="ECO:0007669"/>
    <property type="project" value="TreeGrafter"/>
</dbReference>
<gene>
    <name evidence="4" type="ORF">GGR38_002502</name>
</gene>
<evidence type="ECO:0000313" key="5">
    <source>
        <dbReference type="Proteomes" id="UP000548867"/>
    </source>
</evidence>
<evidence type="ECO:0000313" key="4">
    <source>
        <dbReference type="EMBL" id="MBB3955546.1"/>
    </source>
</evidence>
<dbReference type="InterPro" id="IPR016171">
    <property type="entry name" value="Vanillyl_alc_oxidase_C-sub2"/>
</dbReference>
<name>A0A7W6CFG2_9SPHN</name>
<dbReference type="SUPFAM" id="SSF56176">
    <property type="entry name" value="FAD-binding/transporter-associated domain-like"/>
    <property type="match status" value="1"/>
</dbReference>
<dbReference type="PANTHER" id="PTHR11748">
    <property type="entry name" value="D-LACTATE DEHYDROGENASE"/>
    <property type="match status" value="1"/>
</dbReference>
<dbReference type="InterPro" id="IPR006094">
    <property type="entry name" value="Oxid_FAD_bind_N"/>
</dbReference>
<dbReference type="PANTHER" id="PTHR11748:SF114">
    <property type="entry name" value="ARYL-ALCOHOL OXIDASE VANILLYL-ALCOHOL OXIDASE (AFU_ORTHOLOGUE AFUA_3G09500)-RELATED"/>
    <property type="match status" value="1"/>
</dbReference>
<dbReference type="InterPro" id="IPR016164">
    <property type="entry name" value="FAD-linked_Oxase-like_C"/>
</dbReference>
<dbReference type="Gene3D" id="3.30.465.10">
    <property type="match status" value="1"/>
</dbReference>
<organism evidence="4 5">
    <name type="scientific">Novosphingobium sediminicola</name>
    <dbReference type="NCBI Taxonomy" id="563162"/>
    <lineage>
        <taxon>Bacteria</taxon>
        <taxon>Pseudomonadati</taxon>
        <taxon>Pseudomonadota</taxon>
        <taxon>Alphaproteobacteria</taxon>
        <taxon>Sphingomonadales</taxon>
        <taxon>Sphingomonadaceae</taxon>
        <taxon>Novosphingobium</taxon>
    </lineage>
</organism>
<dbReference type="GO" id="GO:0018695">
    <property type="term" value="F:4-cresol dehydrogenase (hydroxylating) activity"/>
    <property type="evidence" value="ECO:0007669"/>
    <property type="project" value="UniProtKB-EC"/>
</dbReference>
<dbReference type="GO" id="GO:0008720">
    <property type="term" value="F:D-lactate dehydrogenase (NAD+) activity"/>
    <property type="evidence" value="ECO:0007669"/>
    <property type="project" value="TreeGrafter"/>
</dbReference>
<dbReference type="RefSeq" id="WP_183625966.1">
    <property type="nucleotide sequence ID" value="NZ_JACIDX010000009.1"/>
</dbReference>